<feature type="transmembrane region" description="Helical" evidence="6">
    <location>
        <begin position="275"/>
        <end position="299"/>
    </location>
</feature>
<dbReference type="PANTHER" id="PTHR18945">
    <property type="entry name" value="NEUROTRANSMITTER GATED ION CHANNEL"/>
    <property type="match status" value="1"/>
</dbReference>
<dbReference type="InterPro" id="IPR038050">
    <property type="entry name" value="Neuro_actylchol_rec"/>
</dbReference>
<name>A0A7R8HBA9_LEPSM</name>
<feature type="transmembrane region" description="Helical" evidence="6">
    <location>
        <begin position="214"/>
        <end position="238"/>
    </location>
</feature>
<feature type="transmembrane region" description="Helical" evidence="6">
    <location>
        <begin position="245"/>
        <end position="263"/>
    </location>
</feature>
<feature type="domain" description="Neurotransmitter-gated ion-channel transmembrane" evidence="8">
    <location>
        <begin position="220"/>
        <end position="303"/>
    </location>
</feature>
<dbReference type="CDD" id="cd19051">
    <property type="entry name" value="LGIC_TM_cation"/>
    <property type="match status" value="1"/>
</dbReference>
<dbReference type="Pfam" id="PF02931">
    <property type="entry name" value="Neur_chan_LBD"/>
    <property type="match status" value="1"/>
</dbReference>
<evidence type="ECO:0000256" key="3">
    <source>
        <dbReference type="ARBA" id="ARBA00022989"/>
    </source>
</evidence>
<dbReference type="Pfam" id="PF02932">
    <property type="entry name" value="Neur_chan_memb"/>
    <property type="match status" value="1"/>
</dbReference>
<evidence type="ECO:0000256" key="1">
    <source>
        <dbReference type="ARBA" id="ARBA00009237"/>
    </source>
</evidence>
<keyword evidence="6" id="KW-0813">Transport</keyword>
<dbReference type="GO" id="GO:0004888">
    <property type="term" value="F:transmembrane signaling receptor activity"/>
    <property type="evidence" value="ECO:0007669"/>
    <property type="project" value="InterPro"/>
</dbReference>
<evidence type="ECO:0000256" key="2">
    <source>
        <dbReference type="ARBA" id="ARBA00022692"/>
    </source>
</evidence>
<dbReference type="PROSITE" id="PS00236">
    <property type="entry name" value="NEUROTR_ION_CHANNEL"/>
    <property type="match status" value="1"/>
</dbReference>
<dbReference type="Proteomes" id="UP000675881">
    <property type="component" value="Chromosome 6"/>
</dbReference>
<dbReference type="SUPFAM" id="SSF63712">
    <property type="entry name" value="Nicotinic receptor ligand binding domain-like"/>
    <property type="match status" value="1"/>
</dbReference>
<dbReference type="EMBL" id="HG994585">
    <property type="protein sequence ID" value="CAF2970737.1"/>
    <property type="molecule type" value="Genomic_DNA"/>
</dbReference>
<dbReference type="OrthoDB" id="5975154at2759"/>
<keyword evidence="3 6" id="KW-1133">Transmembrane helix</keyword>
<dbReference type="AlphaFoldDB" id="A0A7R8HBA9"/>
<dbReference type="SUPFAM" id="SSF90112">
    <property type="entry name" value="Neurotransmitter-gated ion-channel transmembrane pore"/>
    <property type="match status" value="1"/>
</dbReference>
<evidence type="ECO:0000259" key="8">
    <source>
        <dbReference type="Pfam" id="PF02932"/>
    </source>
</evidence>
<dbReference type="InterPro" id="IPR018000">
    <property type="entry name" value="Neurotransmitter_ion_chnl_CS"/>
</dbReference>
<dbReference type="FunFam" id="2.70.170.10:FF:000016">
    <property type="entry name" value="Nicotinic acetylcholine receptor subunit"/>
    <property type="match status" value="1"/>
</dbReference>
<accession>A0A7R8HBA9</accession>
<comment type="subcellular location">
    <subcellularLocation>
        <location evidence="5">Postsynaptic cell membrane</location>
        <topology evidence="5">Multi-pass membrane protein</topology>
    </subcellularLocation>
</comment>
<reference evidence="9" key="1">
    <citation type="submission" date="2021-02" db="EMBL/GenBank/DDBJ databases">
        <authorList>
            <person name="Bekaert M."/>
        </authorList>
    </citation>
    <scope>NUCLEOTIDE SEQUENCE</scope>
    <source>
        <strain evidence="9">IoA-00</strain>
    </source>
</reference>
<evidence type="ECO:0000256" key="4">
    <source>
        <dbReference type="ARBA" id="ARBA00023136"/>
    </source>
</evidence>
<dbReference type="GO" id="GO:0005230">
    <property type="term" value="F:extracellular ligand-gated monoatomic ion channel activity"/>
    <property type="evidence" value="ECO:0007669"/>
    <property type="project" value="InterPro"/>
</dbReference>
<evidence type="ECO:0000313" key="9">
    <source>
        <dbReference type="EMBL" id="CAF2970737.1"/>
    </source>
</evidence>
<dbReference type="PRINTS" id="PR00252">
    <property type="entry name" value="NRIONCHANNEL"/>
</dbReference>
<organism evidence="9 10">
    <name type="scientific">Lepeophtheirus salmonis</name>
    <name type="common">Salmon louse</name>
    <name type="synonym">Caligus salmonis</name>
    <dbReference type="NCBI Taxonomy" id="72036"/>
    <lineage>
        <taxon>Eukaryota</taxon>
        <taxon>Metazoa</taxon>
        <taxon>Ecdysozoa</taxon>
        <taxon>Arthropoda</taxon>
        <taxon>Crustacea</taxon>
        <taxon>Multicrustacea</taxon>
        <taxon>Hexanauplia</taxon>
        <taxon>Copepoda</taxon>
        <taxon>Siphonostomatoida</taxon>
        <taxon>Caligidae</taxon>
        <taxon>Lepeophtheirus</taxon>
    </lineage>
</organism>
<comment type="similarity">
    <text evidence="1">Belongs to the ligand-gated ion channel (TC 1.A.9) family. Acetylcholine receptor (TC 1.A.9.1) subfamily.</text>
</comment>
<dbReference type="Gene3D" id="1.20.58.390">
    <property type="entry name" value="Neurotransmitter-gated ion-channel transmembrane domain"/>
    <property type="match status" value="2"/>
</dbReference>
<dbReference type="InterPro" id="IPR036734">
    <property type="entry name" value="Neur_chan_lig-bd_sf"/>
</dbReference>
<dbReference type="InterPro" id="IPR006029">
    <property type="entry name" value="Neurotrans-gated_channel_TM"/>
</dbReference>
<protein>
    <submittedName>
        <fullName evidence="9">CHRNN</fullName>
    </submittedName>
</protein>
<keyword evidence="10" id="KW-1185">Reference proteome</keyword>
<keyword evidence="2 6" id="KW-0812">Transmembrane</keyword>
<keyword evidence="6" id="KW-0407">Ion channel</keyword>
<dbReference type="InterPro" id="IPR036719">
    <property type="entry name" value="Neuro-gated_channel_TM_sf"/>
</dbReference>
<dbReference type="GO" id="GO:0045211">
    <property type="term" value="C:postsynaptic membrane"/>
    <property type="evidence" value="ECO:0007669"/>
    <property type="project" value="UniProtKB-SubCell"/>
</dbReference>
<evidence type="ECO:0000256" key="5">
    <source>
        <dbReference type="ARBA" id="ARBA00034104"/>
    </source>
</evidence>
<evidence type="ECO:0000259" key="7">
    <source>
        <dbReference type="Pfam" id="PF02931"/>
    </source>
</evidence>
<evidence type="ECO:0000256" key="6">
    <source>
        <dbReference type="RuleBase" id="RU000687"/>
    </source>
</evidence>
<dbReference type="Gene3D" id="2.70.170.10">
    <property type="entry name" value="Neurotransmitter-gated ion-channel ligand-binding domain"/>
    <property type="match status" value="1"/>
</dbReference>
<keyword evidence="4 6" id="KW-0472">Membrane</keyword>
<dbReference type="InterPro" id="IPR006201">
    <property type="entry name" value="Neur_channel"/>
</dbReference>
<sequence length="502" mass="55718">MNTDDDPSSTKRPALGGEYEYRLTKYLLSNYEPSVLPVENSSTPLDVSLGVSLHHIIDTWRDTHLTWNASDFGGIRTIRLPFDRVWRPDIILYNNADSNYNNAIINTNVIVMNDGYIVWLSHGIYKSSCNISVEYFPFDIQTCKMKWASWTYDGLAINIHAEGETGDTSNYQANGEFVLEGFQSQRNVVNYTCNGCDAPYPDITFTIIIRRRPLFYVFNLILPCVLINGIALLVFYVPSESGEKVTLGISALLSMTVFLMTIRESLPPTEKTPLISLYYGVSICLVSFASAMAVVTLNIHHRGIRGMKFHPLIIPPPHFGVKGSISSGINNGSAGAPEHSMMTLNRSATLSRPTQRADPYLVPSHGMESTCWNNADNHIGSRRSFSVAEDHPHFTEDGHFCQLNGGLSVPPPLPSEPHISVNFMERISASIEKAERRIAQSEHKDLIEAQWKQVSLIIDRLLLLVFFLAMSIASLVILTSSPHLYDTGNSHPSSSATSSSSG</sequence>
<evidence type="ECO:0000313" key="10">
    <source>
        <dbReference type="Proteomes" id="UP000675881"/>
    </source>
</evidence>
<dbReference type="InterPro" id="IPR006202">
    <property type="entry name" value="Neur_chan_lig-bd"/>
</dbReference>
<feature type="domain" description="Neurotransmitter-gated ion-channel ligand-binding" evidence="7">
    <location>
        <begin position="20"/>
        <end position="213"/>
    </location>
</feature>
<keyword evidence="6" id="KW-0406">Ion transport</keyword>
<proteinExistence type="inferred from homology"/>
<dbReference type="CDD" id="cd18997">
    <property type="entry name" value="LGIC_ECD_nAChR"/>
    <property type="match status" value="1"/>
</dbReference>
<dbReference type="FunFam" id="1.20.58.390:FF:000043">
    <property type="entry name" value="AcetylCholine Receptor"/>
    <property type="match status" value="1"/>
</dbReference>
<gene>
    <name evidence="9" type="ORF">LSAA_11218</name>
</gene>
<feature type="transmembrane region" description="Helical" evidence="6">
    <location>
        <begin position="461"/>
        <end position="485"/>
    </location>
</feature>